<name>A0ACC2L7B9_PERAE</name>
<proteinExistence type="predicted"/>
<evidence type="ECO:0000313" key="1">
    <source>
        <dbReference type="EMBL" id="KAJ8629168.1"/>
    </source>
</evidence>
<reference evidence="1 2" key="1">
    <citation type="journal article" date="2022" name="Hortic Res">
        <title>A haplotype resolved chromosomal level avocado genome allows analysis of novel avocado genes.</title>
        <authorList>
            <person name="Nath O."/>
            <person name="Fletcher S.J."/>
            <person name="Hayward A."/>
            <person name="Shaw L.M."/>
            <person name="Masouleh A.K."/>
            <person name="Furtado A."/>
            <person name="Henry R.J."/>
            <person name="Mitter N."/>
        </authorList>
    </citation>
    <scope>NUCLEOTIDE SEQUENCE [LARGE SCALE GENOMIC DNA]</scope>
    <source>
        <strain evidence="2">cv. Hass</strain>
    </source>
</reference>
<gene>
    <name evidence="1" type="ORF">MRB53_022491</name>
</gene>
<comment type="caution">
    <text evidence="1">The sequence shown here is derived from an EMBL/GenBank/DDBJ whole genome shotgun (WGS) entry which is preliminary data.</text>
</comment>
<dbReference type="Proteomes" id="UP001234297">
    <property type="component" value="Chromosome 7"/>
</dbReference>
<organism evidence="1 2">
    <name type="scientific">Persea americana</name>
    <name type="common">Avocado</name>
    <dbReference type="NCBI Taxonomy" id="3435"/>
    <lineage>
        <taxon>Eukaryota</taxon>
        <taxon>Viridiplantae</taxon>
        <taxon>Streptophyta</taxon>
        <taxon>Embryophyta</taxon>
        <taxon>Tracheophyta</taxon>
        <taxon>Spermatophyta</taxon>
        <taxon>Magnoliopsida</taxon>
        <taxon>Magnoliidae</taxon>
        <taxon>Laurales</taxon>
        <taxon>Lauraceae</taxon>
        <taxon>Persea</taxon>
    </lineage>
</organism>
<dbReference type="EMBL" id="CM056815">
    <property type="protein sequence ID" value="KAJ8629168.1"/>
    <property type="molecule type" value="Genomic_DNA"/>
</dbReference>
<protein>
    <submittedName>
        <fullName evidence="1">Uncharacterized protein</fullName>
    </submittedName>
</protein>
<evidence type="ECO:0000313" key="2">
    <source>
        <dbReference type="Proteomes" id="UP001234297"/>
    </source>
</evidence>
<accession>A0ACC2L7B9</accession>
<keyword evidence="2" id="KW-1185">Reference proteome</keyword>
<sequence length="749" mass="84985">MSVLVDLNSPNSPQSNSTNRLSLTLNRLSSSLNLNRLSISLSRLSSSIKSQGDSVQPKLKECRIRSLKFLDKSTCGKNPEAWKNVEKRFKQYAVDGRLSRANFGRCIGMADSKEFAVQLFDALARRQKVESTDGIMIDELKGFWSKLSDQKFESRLQIFFDLCDKNGDGKLSEDEVEEVVMMSASTNKLAKLKQHAATYASLIMEELDPDKLGYIQYRYKPAFEVMGYCVCVAKGAAEALNLNMAIILLPICRNIITQLRSTFISSIVPFDDNINFHKVIALGIAVWSLVHTVVHLACNFPRLILCDGSVFNRTLGSVFDYKQPSYASLLASPPGVTGIIIIIIMSYSFILATHWFRRNVIKFSSPFHRLAGFNAFWYAHHLLALVYILLIIHGSFIFLAKEWFKKSTWIYIAVPVFLYTSERIVRAFRSTYYIVRIVKAAIHPGNVLSLYMSKPPGFKYESGMYLFVKCPNVSTFEWHPFSITSAPGDDYLSVHIRTSGDWTSELRKKFAEVCEPSVNAKMTDLTKLETSLFAEDSLPQERFPRLLIDGPYGAPAQNYKKYDILLLIGLGIGATPFISILRDLLNHIKSNYTNQGSLVTNSVDQNRNKGKGPARAYFYWVTREQESFDWFKGVMNDVAESDKNNIIEMHNYLTSVYEEGDVRSALIAMIQSLQHAKDGLDIVSGSRIQTHFARPNWRNVFTQVAKAHKSSRIGVFYCGPPTLVEQLRELSLEFSHDTTTRFQFHKENF</sequence>